<dbReference type="EMBL" id="CP142728">
    <property type="protein sequence ID" value="WUR03120.1"/>
    <property type="molecule type" value="Genomic_DNA"/>
</dbReference>
<keyword evidence="2" id="KW-0687">Ribonucleoprotein</keyword>
<dbReference type="RefSeq" id="XP_065329265.1">
    <property type="nucleotide sequence ID" value="XM_065473193.1"/>
</dbReference>
<evidence type="ECO:0000313" key="3">
    <source>
        <dbReference type="Proteomes" id="UP001334084"/>
    </source>
</evidence>
<accession>A0AAX4JAW2</accession>
<reference evidence="2" key="1">
    <citation type="journal article" date="2024" name="BMC Genomics">
        <title>Functional annotation of a divergent genome using sequence and structure-based similarity.</title>
        <authorList>
            <person name="Svedberg D."/>
            <person name="Winiger R.R."/>
            <person name="Berg A."/>
            <person name="Sharma H."/>
            <person name="Tellgren-Roth C."/>
            <person name="Debrunner-Vossbrinck B.A."/>
            <person name="Vossbrinck C.R."/>
            <person name="Barandun J."/>
        </authorList>
    </citation>
    <scope>NUCLEOTIDE SEQUENCE</scope>
    <source>
        <strain evidence="2">Illinois isolate</strain>
    </source>
</reference>
<sequence length="108" mass="12080">MDFISASLMFEYTSTKKTVENYRKLYSAIGASVDEDALASFIKKTEDMNIEEILEKGNSIVESIALQVASSRPQADSKPSEEKKEETKVEEEEEAVEVDLFGGDDDLF</sequence>
<feature type="compositionally biased region" description="Basic and acidic residues" evidence="1">
    <location>
        <begin position="78"/>
        <end position="87"/>
    </location>
</feature>
<organism evidence="2 3">
    <name type="scientific">Vairimorpha necatrix</name>
    <dbReference type="NCBI Taxonomy" id="6039"/>
    <lineage>
        <taxon>Eukaryota</taxon>
        <taxon>Fungi</taxon>
        <taxon>Fungi incertae sedis</taxon>
        <taxon>Microsporidia</taxon>
        <taxon>Nosematidae</taxon>
        <taxon>Vairimorpha</taxon>
    </lineage>
</organism>
<evidence type="ECO:0000256" key="1">
    <source>
        <dbReference type="SAM" id="MobiDB-lite"/>
    </source>
</evidence>
<dbReference type="AlphaFoldDB" id="A0AAX4JAW2"/>
<gene>
    <name evidence="2" type="ORF">VNE69_03330</name>
</gene>
<dbReference type="KEGG" id="vnx:VNE69_03330"/>
<keyword evidence="2" id="KW-0689">Ribosomal protein</keyword>
<proteinExistence type="predicted"/>
<name>A0AAX4JAW2_9MICR</name>
<keyword evidence="3" id="KW-1185">Reference proteome</keyword>
<dbReference type="Proteomes" id="UP001334084">
    <property type="component" value="Chromosome 3"/>
</dbReference>
<protein>
    <submittedName>
        <fullName evidence="2">60S acidic ribosomal protein P2 (RLA2)</fullName>
    </submittedName>
</protein>
<dbReference type="Pfam" id="PF00428">
    <property type="entry name" value="Ribosomal_60s"/>
    <property type="match status" value="1"/>
</dbReference>
<evidence type="ECO:0000313" key="2">
    <source>
        <dbReference type="EMBL" id="WUR03120.1"/>
    </source>
</evidence>
<dbReference type="GO" id="GO:0005840">
    <property type="term" value="C:ribosome"/>
    <property type="evidence" value="ECO:0007669"/>
    <property type="project" value="UniProtKB-KW"/>
</dbReference>
<feature type="region of interest" description="Disordered" evidence="1">
    <location>
        <begin position="71"/>
        <end position="96"/>
    </location>
</feature>
<dbReference type="GeneID" id="90540926"/>